<reference evidence="1" key="1">
    <citation type="submission" date="2014-11" db="EMBL/GenBank/DDBJ databases">
        <authorList>
            <person name="Amaro Gonzalez C."/>
        </authorList>
    </citation>
    <scope>NUCLEOTIDE SEQUENCE</scope>
</reference>
<evidence type="ECO:0000313" key="1">
    <source>
        <dbReference type="EMBL" id="JAH84237.1"/>
    </source>
</evidence>
<proteinExistence type="predicted"/>
<dbReference type="AlphaFoldDB" id="A0A0E9W1L5"/>
<organism evidence="1">
    <name type="scientific">Anguilla anguilla</name>
    <name type="common">European freshwater eel</name>
    <name type="synonym">Muraena anguilla</name>
    <dbReference type="NCBI Taxonomy" id="7936"/>
    <lineage>
        <taxon>Eukaryota</taxon>
        <taxon>Metazoa</taxon>
        <taxon>Chordata</taxon>
        <taxon>Craniata</taxon>
        <taxon>Vertebrata</taxon>
        <taxon>Euteleostomi</taxon>
        <taxon>Actinopterygii</taxon>
        <taxon>Neopterygii</taxon>
        <taxon>Teleostei</taxon>
        <taxon>Anguilliformes</taxon>
        <taxon>Anguillidae</taxon>
        <taxon>Anguilla</taxon>
    </lineage>
</organism>
<dbReference type="EMBL" id="GBXM01024340">
    <property type="protein sequence ID" value="JAH84237.1"/>
    <property type="molecule type" value="Transcribed_RNA"/>
</dbReference>
<name>A0A0E9W1L5_ANGAN</name>
<accession>A0A0E9W1L5</accession>
<protein>
    <submittedName>
        <fullName evidence="1">Uncharacterized protein</fullName>
    </submittedName>
</protein>
<reference evidence="1" key="2">
    <citation type="journal article" date="2015" name="Fish Shellfish Immunol.">
        <title>Early steps in the European eel (Anguilla anguilla)-Vibrio vulnificus interaction in the gills: Role of the RtxA13 toxin.</title>
        <authorList>
            <person name="Callol A."/>
            <person name="Pajuelo D."/>
            <person name="Ebbesson L."/>
            <person name="Teles M."/>
            <person name="MacKenzie S."/>
            <person name="Amaro C."/>
        </authorList>
    </citation>
    <scope>NUCLEOTIDE SEQUENCE</scope>
</reference>
<sequence>MFAPLRSSRFILSANNVFSNLIKMREHLSCRFGHLELCVKDDSPLIVFLSLLHSVNQKELTTFRFKKIFYF</sequence>